<gene>
    <name evidence="2" type="ORF">F2Q70_00045598</name>
</gene>
<protein>
    <recommendedName>
        <fullName evidence="1">Peptidase A1 domain-containing protein</fullName>
    </recommendedName>
</protein>
<dbReference type="EMBL" id="QGKY02000164">
    <property type="protein sequence ID" value="KAF2595104.1"/>
    <property type="molecule type" value="Genomic_DNA"/>
</dbReference>
<evidence type="ECO:0000313" key="2">
    <source>
        <dbReference type="EMBL" id="KAF2595104.1"/>
    </source>
</evidence>
<accession>A0A8S9KK61</accession>
<dbReference type="Gene3D" id="2.40.70.10">
    <property type="entry name" value="Acid Proteases"/>
    <property type="match status" value="1"/>
</dbReference>
<dbReference type="AlphaFoldDB" id="A0A8S9KK61"/>
<organism evidence="2">
    <name type="scientific">Brassica cretica</name>
    <name type="common">Mustard</name>
    <dbReference type="NCBI Taxonomy" id="69181"/>
    <lineage>
        <taxon>Eukaryota</taxon>
        <taxon>Viridiplantae</taxon>
        <taxon>Streptophyta</taxon>
        <taxon>Embryophyta</taxon>
        <taxon>Tracheophyta</taxon>
        <taxon>Spermatophyta</taxon>
        <taxon>Magnoliopsida</taxon>
        <taxon>eudicotyledons</taxon>
        <taxon>Gunneridae</taxon>
        <taxon>Pentapetalae</taxon>
        <taxon>rosids</taxon>
        <taxon>malvids</taxon>
        <taxon>Brassicales</taxon>
        <taxon>Brassicaceae</taxon>
        <taxon>Brassiceae</taxon>
        <taxon>Brassica</taxon>
    </lineage>
</organism>
<dbReference type="InterPro" id="IPR021109">
    <property type="entry name" value="Peptidase_aspartic_dom_sf"/>
</dbReference>
<proteinExistence type="predicted"/>
<reference evidence="2" key="1">
    <citation type="submission" date="2019-12" db="EMBL/GenBank/DDBJ databases">
        <title>Genome sequencing and annotation of Brassica cretica.</title>
        <authorList>
            <person name="Studholme D.J."/>
            <person name="Sarris P.F."/>
        </authorList>
    </citation>
    <scope>NUCLEOTIDE SEQUENCE</scope>
    <source>
        <strain evidence="2">PFS-102/07</strain>
        <tissue evidence="2">Leaf</tissue>
    </source>
</reference>
<evidence type="ECO:0000259" key="1">
    <source>
        <dbReference type="PROSITE" id="PS51767"/>
    </source>
</evidence>
<name>A0A8S9KK61_BRACR</name>
<comment type="caution">
    <text evidence="2">The sequence shown here is derived from an EMBL/GenBank/DDBJ whole genome shotgun (WGS) entry which is preliminary data.</text>
</comment>
<dbReference type="PROSITE" id="PS51767">
    <property type="entry name" value="PEPTIDASE_A1"/>
    <property type="match status" value="1"/>
</dbReference>
<feature type="domain" description="Peptidase A1" evidence="1">
    <location>
        <begin position="1"/>
        <end position="64"/>
    </location>
</feature>
<sequence length="113" mass="12505">MLTIQDLVQCLRLESLFIQEKGNVCLGILNGTEIGLEDYNIIGDISFQGIMVIYDNEKQRIGWIPSDCDKLPNVGQDNGGDLSEEEAYPRGFGLIGELFTGTDASKYKKDGEL</sequence>
<dbReference type="SUPFAM" id="SSF50630">
    <property type="entry name" value="Acid proteases"/>
    <property type="match status" value="1"/>
</dbReference>
<dbReference type="InterPro" id="IPR033121">
    <property type="entry name" value="PEPTIDASE_A1"/>
</dbReference>